<accession>A0ABY3RDY9</accession>
<protein>
    <submittedName>
        <fullName evidence="2">Uncharacterized protein</fullName>
    </submittedName>
</protein>
<proteinExistence type="predicted"/>
<keyword evidence="3" id="KW-1185">Reference proteome</keyword>
<reference evidence="2" key="1">
    <citation type="journal article" date="2024" name="Antonie Van Leeuwenhoek">
        <title>Bradyrhizobium ontarionense sp. nov., a novel bacterial symbiont isolated from Aeschynomene indica (Indian jointvetch), harbours photosynthesis, nitrogen fixation and nitrous oxide (N2O) reductase genes.</title>
        <authorList>
            <person name="Bromfield E.S.P."/>
            <person name="Cloutier S."/>
        </authorList>
    </citation>
    <scope>NUCLEOTIDE SEQUENCE</scope>
    <source>
        <strain evidence="2">A19</strain>
    </source>
</reference>
<evidence type="ECO:0000313" key="3">
    <source>
        <dbReference type="Proteomes" id="UP001431010"/>
    </source>
</evidence>
<dbReference type="RefSeq" id="WP_231322516.1">
    <property type="nucleotide sequence ID" value="NZ_CP088156.1"/>
</dbReference>
<name>A0ABY3RDY9_9BRAD</name>
<sequence length="96" mass="10839">MQQTKYNSGALRPFAHCLISNCRRLDQIAMAMDSRHRTGFGNNGQQPNKAESPPPLLHPEMATFYREQVNALHEALQDDTEATRLKLEMTATAARQ</sequence>
<feature type="region of interest" description="Disordered" evidence="1">
    <location>
        <begin position="36"/>
        <end position="58"/>
    </location>
</feature>
<organism evidence="2 3">
    <name type="scientific">Bradyrhizobium ontarionense</name>
    <dbReference type="NCBI Taxonomy" id="2898149"/>
    <lineage>
        <taxon>Bacteria</taxon>
        <taxon>Pseudomonadati</taxon>
        <taxon>Pseudomonadota</taxon>
        <taxon>Alphaproteobacteria</taxon>
        <taxon>Hyphomicrobiales</taxon>
        <taxon>Nitrobacteraceae</taxon>
        <taxon>Bradyrhizobium</taxon>
    </lineage>
</organism>
<evidence type="ECO:0000256" key="1">
    <source>
        <dbReference type="SAM" id="MobiDB-lite"/>
    </source>
</evidence>
<gene>
    <name evidence="2" type="ORF">LQG66_01225</name>
</gene>
<evidence type="ECO:0000313" key="2">
    <source>
        <dbReference type="EMBL" id="UFZ04972.1"/>
    </source>
</evidence>
<dbReference type="Proteomes" id="UP001431010">
    <property type="component" value="Chromosome"/>
</dbReference>
<dbReference type="EMBL" id="CP088156">
    <property type="protein sequence ID" value="UFZ04972.1"/>
    <property type="molecule type" value="Genomic_DNA"/>
</dbReference>